<comment type="function">
    <text evidence="7">Component of the SMC5-SMC6 complex, that promotes sister chromatid alignment after DNA damage and facilitates double-stranded DNA breaks (DSBs) repair via homologous recombination between sister chromatids.</text>
</comment>
<organism evidence="11 12">
    <name type="scientific">Mollisia scopiformis</name>
    <name type="common">Conifer needle endophyte fungus</name>
    <name type="synonym">Phialocephala scopiformis</name>
    <dbReference type="NCBI Taxonomy" id="149040"/>
    <lineage>
        <taxon>Eukaryota</taxon>
        <taxon>Fungi</taxon>
        <taxon>Dikarya</taxon>
        <taxon>Ascomycota</taxon>
        <taxon>Pezizomycotina</taxon>
        <taxon>Leotiomycetes</taxon>
        <taxon>Helotiales</taxon>
        <taxon>Mollisiaceae</taxon>
        <taxon>Mollisia</taxon>
    </lineage>
</organism>
<evidence type="ECO:0000256" key="1">
    <source>
        <dbReference type="ARBA" id="ARBA00004123"/>
    </source>
</evidence>
<dbReference type="Proteomes" id="UP000070700">
    <property type="component" value="Unassembled WGS sequence"/>
</dbReference>
<evidence type="ECO:0000256" key="5">
    <source>
        <dbReference type="ARBA" id="ARBA00023204"/>
    </source>
</evidence>
<keyword evidence="4 7" id="KW-0233">DNA recombination</keyword>
<evidence type="ECO:0000259" key="10">
    <source>
        <dbReference type="Pfam" id="PF15412"/>
    </source>
</evidence>
<evidence type="ECO:0000256" key="7">
    <source>
        <dbReference type="RuleBase" id="RU365071"/>
    </source>
</evidence>
<feature type="compositionally biased region" description="Acidic residues" evidence="8">
    <location>
        <begin position="103"/>
        <end position="117"/>
    </location>
</feature>
<dbReference type="GO" id="GO:0006310">
    <property type="term" value="P:DNA recombination"/>
    <property type="evidence" value="ECO:0007669"/>
    <property type="project" value="UniProtKB-UniRule"/>
</dbReference>
<dbReference type="GO" id="GO:0006281">
    <property type="term" value="P:DNA repair"/>
    <property type="evidence" value="ECO:0007669"/>
    <property type="project" value="UniProtKB-UniRule"/>
</dbReference>
<dbReference type="PANTHER" id="PTHR16140:SF0">
    <property type="entry name" value="NON-STRUCTURAL MAINTENANCE OF CHROMOSOMES ELEMENT 4"/>
    <property type="match status" value="1"/>
</dbReference>
<dbReference type="AlphaFoldDB" id="A0A132B1Q0"/>
<dbReference type="EMBL" id="KQ947448">
    <property type="protein sequence ID" value="KUJ06305.1"/>
    <property type="molecule type" value="Genomic_DNA"/>
</dbReference>
<dbReference type="InParanoid" id="A0A132B1Q0"/>
<proteinExistence type="inferred from homology"/>
<dbReference type="InterPro" id="IPR027786">
    <property type="entry name" value="Nse4/EID"/>
</dbReference>
<feature type="compositionally biased region" description="Basic and acidic residues" evidence="8">
    <location>
        <begin position="79"/>
        <end position="94"/>
    </location>
</feature>
<dbReference type="Pfam" id="PF15412">
    <property type="entry name" value="Nse4-Nse3_bdg"/>
    <property type="match status" value="1"/>
</dbReference>
<evidence type="ECO:0000256" key="4">
    <source>
        <dbReference type="ARBA" id="ARBA00023172"/>
    </source>
</evidence>
<dbReference type="GeneID" id="28828792"/>
<evidence type="ECO:0000256" key="8">
    <source>
        <dbReference type="SAM" id="MobiDB-lite"/>
    </source>
</evidence>
<evidence type="ECO:0000256" key="2">
    <source>
        <dbReference type="ARBA" id="ARBA00008997"/>
    </source>
</evidence>
<comment type="subunit">
    <text evidence="7">Component of the SMC5-SMC6 complex.</text>
</comment>
<feature type="compositionally biased region" description="Low complexity" evidence="8">
    <location>
        <begin position="36"/>
        <end position="47"/>
    </location>
</feature>
<reference evidence="11 12" key="1">
    <citation type="submission" date="2015-10" db="EMBL/GenBank/DDBJ databases">
        <title>Full genome of DAOMC 229536 Phialocephala scopiformis, a fungal endophyte of spruce producing the potent anti-insectan compound rugulosin.</title>
        <authorList>
            <consortium name="DOE Joint Genome Institute"/>
            <person name="Walker A.K."/>
            <person name="Frasz S.L."/>
            <person name="Seifert K.A."/>
            <person name="Miller J.D."/>
            <person name="Mondo S.J."/>
            <person name="Labutti K."/>
            <person name="Lipzen A."/>
            <person name="Dockter R."/>
            <person name="Kennedy M."/>
            <person name="Grigoriev I.V."/>
            <person name="Spatafora J.W."/>
        </authorList>
    </citation>
    <scope>NUCLEOTIDE SEQUENCE [LARGE SCALE GENOMIC DNA]</scope>
    <source>
        <strain evidence="11 12">CBS 120377</strain>
    </source>
</reference>
<keyword evidence="12" id="KW-1185">Reference proteome</keyword>
<evidence type="ECO:0000256" key="3">
    <source>
        <dbReference type="ARBA" id="ARBA00022763"/>
    </source>
</evidence>
<feature type="domain" description="Non-structural maintenance of chromosome element 4 C-terminal" evidence="9">
    <location>
        <begin position="364"/>
        <end position="452"/>
    </location>
</feature>
<evidence type="ECO:0000313" key="11">
    <source>
        <dbReference type="EMBL" id="KUJ06305.1"/>
    </source>
</evidence>
<evidence type="ECO:0000259" key="9">
    <source>
        <dbReference type="Pfam" id="PF08743"/>
    </source>
</evidence>
<comment type="subcellular location">
    <subcellularLocation>
        <location evidence="1 7">Nucleus</location>
    </subcellularLocation>
</comment>
<gene>
    <name evidence="11" type="ORF">LY89DRAFT_726623</name>
</gene>
<dbReference type="OrthoDB" id="361242at2759"/>
<keyword evidence="5 7" id="KW-0234">DNA repair</keyword>
<feature type="compositionally biased region" description="Basic and acidic residues" evidence="8">
    <location>
        <begin position="48"/>
        <end position="63"/>
    </location>
</feature>
<feature type="region of interest" description="Disordered" evidence="8">
    <location>
        <begin position="1"/>
        <end position="120"/>
    </location>
</feature>
<dbReference type="GO" id="GO:0030915">
    <property type="term" value="C:Smc5-Smc6 complex"/>
    <property type="evidence" value="ECO:0007669"/>
    <property type="project" value="UniProtKB-UniRule"/>
</dbReference>
<accession>A0A132B1Q0</accession>
<dbReference type="PANTHER" id="PTHR16140">
    <property type="entry name" value="NON-STRUCTURAL MAINTENANCE OF CHROMOSOMES ELEMENT 4"/>
    <property type="match status" value="1"/>
</dbReference>
<keyword evidence="3 7" id="KW-0227">DNA damage</keyword>
<sequence length="471" mass="52894">MAPITKMSESPAPFRDNLYDASPPPSSRRNTNMTQPSMSPSPGASVSSDKENRSSRPAVDKGKARAPMGPPGVPSMRDGNTRKRAAEQDQAGDRSRRRRTVEVDEDESELDYDPDQDREERRQLRKGLRNLTKTLNENRAEFLAPKSTGLRDTILKANELSHQVKQTSDATIDSRLLVTAADFSLKKTVALCSGDTAQGIDLDDFLMKVKQYMRKGAPEDRAPSNTQRHRRRGQDDDDEDDGDSWNWGYFGRHACVKHISRPSVPGFLLGPLSVEKRVRKPIVRQERLKHSAIKEVRPEVLQAGDIEKNENANLTTLCTQILGQLRQVQAKAIKSVTDRQDDNMTDSQAEELMDKYGVSTDGGIALFKFVINPFSFGQTIENMFYVSFLIRDGKVGIETDNRGLPYLEIKGGRQDEAGGTRDHKPKHQAVLALDMKQWKEMIDVFEITAPMIKHREEEEPSDVSARGWFAG</sequence>
<protein>
    <recommendedName>
        <fullName evidence="7">Non-structural maintenance of chromosomes element 4</fullName>
    </recommendedName>
</protein>
<comment type="similarity">
    <text evidence="2 7">Belongs to the NSE4 family.</text>
</comment>
<evidence type="ECO:0000256" key="6">
    <source>
        <dbReference type="ARBA" id="ARBA00023242"/>
    </source>
</evidence>
<feature type="domain" description="Nse4/EID protein Nse3/MAGE-binding" evidence="10">
    <location>
        <begin position="173"/>
        <end position="240"/>
    </location>
</feature>
<dbReference type="InterPro" id="IPR029225">
    <property type="entry name" value="Nse4_Nse3-bd"/>
</dbReference>
<dbReference type="STRING" id="149040.A0A132B1Q0"/>
<dbReference type="InterPro" id="IPR014854">
    <property type="entry name" value="Nse4_C"/>
</dbReference>
<dbReference type="RefSeq" id="XP_018060660.1">
    <property type="nucleotide sequence ID" value="XM_018219066.1"/>
</dbReference>
<dbReference type="KEGG" id="psco:LY89DRAFT_726623"/>
<dbReference type="GO" id="GO:0005634">
    <property type="term" value="C:nucleus"/>
    <property type="evidence" value="ECO:0007669"/>
    <property type="project" value="UniProtKB-SubCell"/>
</dbReference>
<name>A0A132B1Q0_MOLSC</name>
<keyword evidence="6 7" id="KW-0539">Nucleus</keyword>
<dbReference type="Pfam" id="PF08743">
    <property type="entry name" value="Nse4_C"/>
    <property type="match status" value="1"/>
</dbReference>
<evidence type="ECO:0000313" key="12">
    <source>
        <dbReference type="Proteomes" id="UP000070700"/>
    </source>
</evidence>
<feature type="region of interest" description="Disordered" evidence="8">
    <location>
        <begin position="215"/>
        <end position="241"/>
    </location>
</feature>